<keyword evidence="1" id="KW-0472">Membrane</keyword>
<organism evidence="3">
    <name type="scientific">Selaginella moellendorffii</name>
    <name type="common">Spikemoss</name>
    <dbReference type="NCBI Taxonomy" id="88036"/>
    <lineage>
        <taxon>Eukaryota</taxon>
        <taxon>Viridiplantae</taxon>
        <taxon>Streptophyta</taxon>
        <taxon>Embryophyta</taxon>
        <taxon>Tracheophyta</taxon>
        <taxon>Lycopodiopsida</taxon>
        <taxon>Selaginellales</taxon>
        <taxon>Selaginellaceae</taxon>
        <taxon>Selaginella</taxon>
    </lineage>
</organism>
<sequence length="282" mass="30790">MSSGMTLRSIDPDRANATGLGFCKGMELDPQTFNRSIVKLRGRDFDPWSNFRVNTAPEAAGFDMSQGVVFASRPRRNLCLLGADNSSSSNSITSSVDLTTTTTLVHVLGSFMSHVKNSYIQAQNSALDLNHPASDFWVAAVALPSAFIAVVAAAVPFIDFQLRLFTDLTNFHNSIISVASYTPVIAVTPAELQRERKFATWGLLADQVPITKRGLEVLVVVKGESVYKSSSLILAWCSTAILVPVVACITFYRCKQVFYRRGLLNAPGNPEEERIHDLLEGA</sequence>
<dbReference type="AlphaFoldDB" id="D8RWK9"/>
<dbReference type="EMBL" id="GL377593">
    <property type="protein sequence ID" value="EFJ23107.1"/>
    <property type="molecule type" value="Genomic_DNA"/>
</dbReference>
<dbReference type="KEGG" id="smo:SELMODRAFT_415582"/>
<keyword evidence="1" id="KW-0812">Transmembrane</keyword>
<feature type="transmembrane region" description="Helical" evidence="1">
    <location>
        <begin position="233"/>
        <end position="252"/>
    </location>
</feature>
<keyword evidence="1" id="KW-1133">Transmembrane helix</keyword>
<evidence type="ECO:0000313" key="3">
    <source>
        <dbReference type="Proteomes" id="UP000001514"/>
    </source>
</evidence>
<dbReference type="Gramene" id="EFJ23107">
    <property type="protein sequence ID" value="EFJ23107"/>
    <property type="gene ID" value="SELMODRAFT_415582"/>
</dbReference>
<dbReference type="HOGENOM" id="CLU_988332_0_0_1"/>
<protein>
    <submittedName>
        <fullName evidence="2">Uncharacterized protein</fullName>
    </submittedName>
</protein>
<gene>
    <name evidence="2" type="ORF">SELMODRAFT_415582</name>
</gene>
<reference evidence="2 3" key="1">
    <citation type="journal article" date="2011" name="Science">
        <title>The Selaginella genome identifies genetic changes associated with the evolution of vascular plants.</title>
        <authorList>
            <person name="Banks J.A."/>
            <person name="Nishiyama T."/>
            <person name="Hasebe M."/>
            <person name="Bowman J.L."/>
            <person name="Gribskov M."/>
            <person name="dePamphilis C."/>
            <person name="Albert V.A."/>
            <person name="Aono N."/>
            <person name="Aoyama T."/>
            <person name="Ambrose B.A."/>
            <person name="Ashton N.W."/>
            <person name="Axtell M.J."/>
            <person name="Barker E."/>
            <person name="Barker M.S."/>
            <person name="Bennetzen J.L."/>
            <person name="Bonawitz N.D."/>
            <person name="Chapple C."/>
            <person name="Cheng C."/>
            <person name="Correa L.G."/>
            <person name="Dacre M."/>
            <person name="DeBarry J."/>
            <person name="Dreyer I."/>
            <person name="Elias M."/>
            <person name="Engstrom E.M."/>
            <person name="Estelle M."/>
            <person name="Feng L."/>
            <person name="Finet C."/>
            <person name="Floyd S.K."/>
            <person name="Frommer W.B."/>
            <person name="Fujita T."/>
            <person name="Gramzow L."/>
            <person name="Gutensohn M."/>
            <person name="Harholt J."/>
            <person name="Hattori M."/>
            <person name="Heyl A."/>
            <person name="Hirai T."/>
            <person name="Hiwatashi Y."/>
            <person name="Ishikawa M."/>
            <person name="Iwata M."/>
            <person name="Karol K.G."/>
            <person name="Koehler B."/>
            <person name="Kolukisaoglu U."/>
            <person name="Kubo M."/>
            <person name="Kurata T."/>
            <person name="Lalonde S."/>
            <person name="Li K."/>
            <person name="Li Y."/>
            <person name="Litt A."/>
            <person name="Lyons E."/>
            <person name="Manning G."/>
            <person name="Maruyama T."/>
            <person name="Michael T.P."/>
            <person name="Mikami K."/>
            <person name="Miyazaki S."/>
            <person name="Morinaga S."/>
            <person name="Murata T."/>
            <person name="Mueller-Roeber B."/>
            <person name="Nelson D.R."/>
            <person name="Obara M."/>
            <person name="Oguri Y."/>
            <person name="Olmstead R.G."/>
            <person name="Onodera N."/>
            <person name="Petersen B.L."/>
            <person name="Pils B."/>
            <person name="Prigge M."/>
            <person name="Rensing S.A."/>
            <person name="Riano-Pachon D.M."/>
            <person name="Roberts A.W."/>
            <person name="Sato Y."/>
            <person name="Scheller H.V."/>
            <person name="Schulz B."/>
            <person name="Schulz C."/>
            <person name="Shakirov E.V."/>
            <person name="Shibagaki N."/>
            <person name="Shinohara N."/>
            <person name="Shippen D.E."/>
            <person name="Soerensen I."/>
            <person name="Sotooka R."/>
            <person name="Sugimoto N."/>
            <person name="Sugita M."/>
            <person name="Sumikawa N."/>
            <person name="Tanurdzic M."/>
            <person name="Theissen G."/>
            <person name="Ulvskov P."/>
            <person name="Wakazuki S."/>
            <person name="Weng J.K."/>
            <person name="Willats W.W."/>
            <person name="Wipf D."/>
            <person name="Wolf P.G."/>
            <person name="Yang L."/>
            <person name="Zimmer A.D."/>
            <person name="Zhu Q."/>
            <person name="Mitros T."/>
            <person name="Hellsten U."/>
            <person name="Loque D."/>
            <person name="Otillar R."/>
            <person name="Salamov A."/>
            <person name="Schmutz J."/>
            <person name="Shapiro H."/>
            <person name="Lindquist E."/>
            <person name="Lucas S."/>
            <person name="Rokhsar D."/>
            <person name="Grigoriev I.V."/>
        </authorList>
    </citation>
    <scope>NUCLEOTIDE SEQUENCE [LARGE SCALE GENOMIC DNA]</scope>
</reference>
<evidence type="ECO:0000256" key="1">
    <source>
        <dbReference type="SAM" id="Phobius"/>
    </source>
</evidence>
<keyword evidence="3" id="KW-1185">Reference proteome</keyword>
<accession>D8RWK9</accession>
<evidence type="ECO:0000313" key="2">
    <source>
        <dbReference type="EMBL" id="EFJ23107.1"/>
    </source>
</evidence>
<dbReference type="Proteomes" id="UP000001514">
    <property type="component" value="Unassembled WGS sequence"/>
</dbReference>
<proteinExistence type="predicted"/>
<name>D8RWK9_SELML</name>
<feature type="transmembrane region" description="Helical" evidence="1">
    <location>
        <begin position="136"/>
        <end position="158"/>
    </location>
</feature>
<dbReference type="InParanoid" id="D8RWK9"/>